<gene>
    <name evidence="4" type="ORF">GCM10010446_64370</name>
</gene>
<dbReference type="Proteomes" id="UP001500403">
    <property type="component" value="Unassembled WGS sequence"/>
</dbReference>
<name>A0ABP6K4J1_9ACTN</name>
<dbReference type="PANTHER" id="PTHR43080:SF2">
    <property type="entry name" value="CBS DOMAIN-CONTAINING PROTEIN"/>
    <property type="match status" value="1"/>
</dbReference>
<dbReference type="InterPro" id="IPR051257">
    <property type="entry name" value="Diverse_CBS-Domain"/>
</dbReference>
<dbReference type="Pfam" id="PF00571">
    <property type="entry name" value="CBS"/>
    <property type="match status" value="2"/>
</dbReference>
<keyword evidence="5" id="KW-1185">Reference proteome</keyword>
<evidence type="ECO:0000259" key="3">
    <source>
        <dbReference type="PROSITE" id="PS51371"/>
    </source>
</evidence>
<sequence length="139" mass="14706">MARKVREVMTAAPVTMSPQTSVAEIARVMRDEGIGAVLVAEGDELRGLITDRDLAVRIVAREGNIADYSAADACSGELITVSPDDGLDRAVSLMREYAVRRLPVVEDGLPVGIVSLGDLAVERDTDSVLADISAADPNQ</sequence>
<dbReference type="InterPro" id="IPR000644">
    <property type="entry name" value="CBS_dom"/>
</dbReference>
<accession>A0ABP6K4J1</accession>
<proteinExistence type="predicted"/>
<reference evidence="5" key="1">
    <citation type="journal article" date="2019" name="Int. J. Syst. Evol. Microbiol.">
        <title>The Global Catalogue of Microorganisms (GCM) 10K type strain sequencing project: providing services to taxonomists for standard genome sequencing and annotation.</title>
        <authorList>
            <consortium name="The Broad Institute Genomics Platform"/>
            <consortium name="The Broad Institute Genome Sequencing Center for Infectious Disease"/>
            <person name="Wu L."/>
            <person name="Ma J."/>
        </authorList>
    </citation>
    <scope>NUCLEOTIDE SEQUENCE [LARGE SCALE GENOMIC DNA]</scope>
    <source>
        <strain evidence="5">JCM 9088</strain>
    </source>
</reference>
<dbReference type="SUPFAM" id="SSF54631">
    <property type="entry name" value="CBS-domain pair"/>
    <property type="match status" value="1"/>
</dbReference>
<evidence type="ECO:0000313" key="5">
    <source>
        <dbReference type="Proteomes" id="UP001500403"/>
    </source>
</evidence>
<dbReference type="Gene3D" id="3.10.580.10">
    <property type="entry name" value="CBS-domain"/>
    <property type="match status" value="1"/>
</dbReference>
<dbReference type="SMART" id="SM00116">
    <property type="entry name" value="CBS"/>
    <property type="match status" value="2"/>
</dbReference>
<feature type="domain" description="CBS" evidence="3">
    <location>
        <begin position="74"/>
        <end position="132"/>
    </location>
</feature>
<feature type="domain" description="CBS" evidence="3">
    <location>
        <begin position="9"/>
        <end position="68"/>
    </location>
</feature>
<dbReference type="RefSeq" id="WP_344500224.1">
    <property type="nucleotide sequence ID" value="NZ_BAAAUD010000098.1"/>
</dbReference>
<evidence type="ECO:0000313" key="4">
    <source>
        <dbReference type="EMBL" id="GAA2970608.1"/>
    </source>
</evidence>
<evidence type="ECO:0000256" key="1">
    <source>
        <dbReference type="ARBA" id="ARBA00023122"/>
    </source>
</evidence>
<dbReference type="PROSITE" id="PS51371">
    <property type="entry name" value="CBS"/>
    <property type="match status" value="2"/>
</dbReference>
<evidence type="ECO:0000256" key="2">
    <source>
        <dbReference type="PROSITE-ProRule" id="PRU00703"/>
    </source>
</evidence>
<dbReference type="EMBL" id="BAAAUD010000098">
    <property type="protein sequence ID" value="GAA2970608.1"/>
    <property type="molecule type" value="Genomic_DNA"/>
</dbReference>
<dbReference type="InterPro" id="IPR046342">
    <property type="entry name" value="CBS_dom_sf"/>
</dbReference>
<dbReference type="CDD" id="cd04622">
    <property type="entry name" value="CBS_pair_HRP1_like"/>
    <property type="match status" value="1"/>
</dbReference>
<dbReference type="PANTHER" id="PTHR43080">
    <property type="entry name" value="CBS DOMAIN-CONTAINING PROTEIN CBSX3, MITOCHONDRIAL"/>
    <property type="match status" value="1"/>
</dbReference>
<keyword evidence="1 2" id="KW-0129">CBS domain</keyword>
<organism evidence="4 5">
    <name type="scientific">Streptomyces enissocaesilis</name>
    <dbReference type="NCBI Taxonomy" id="332589"/>
    <lineage>
        <taxon>Bacteria</taxon>
        <taxon>Bacillati</taxon>
        <taxon>Actinomycetota</taxon>
        <taxon>Actinomycetes</taxon>
        <taxon>Kitasatosporales</taxon>
        <taxon>Streptomycetaceae</taxon>
        <taxon>Streptomyces</taxon>
        <taxon>Streptomyces rochei group</taxon>
    </lineage>
</organism>
<comment type="caution">
    <text evidence="4">The sequence shown here is derived from an EMBL/GenBank/DDBJ whole genome shotgun (WGS) entry which is preliminary data.</text>
</comment>
<protein>
    <submittedName>
        <fullName evidence="4">CBS domain-containing protein</fullName>
    </submittedName>
</protein>